<proteinExistence type="inferred from homology"/>
<protein>
    <recommendedName>
        <fullName evidence="6">Ethylene insensitive 3-like DNA-binding domain-containing protein</fullName>
    </recommendedName>
</protein>
<sequence>MKGNLSTTLQILIILGSDSGFSREDGLPAGSLVVKLQSWRSVPMLRRGTARRSQRRGSPSGRPFAGIEHRFTHAPEEKAVSGKLGNRCLRDQPSHGRSPLVKEGPPIAGRRPISRDGADDHPDLEARKRAWHRCEGSFKPSGLKHSGSHSRISLSSGRLATSKLLKKLEVQQVLIRASDFLFVAWLGKLLRNLVCFIVDKVTGKSRGYGFITYKSIRNLLIKHLKNPAKLIDGRLAVCNLACEGLSSASVSADVALRKVGFVTYKTAEDAKKAIDDPNKNLGIRSTKQANATSGACGQCYPSPSPFPLLTSTRESPMRELHCARRLCSLSLPESHRTFRRTTRCRLRSLSACWWEEGPVRNSVSFANRSFGVCTDCLLPLRVPDNYVRMKNDVSDEEIEEEELARRMWRIKSIKKGIRSQKIAAQEASQKSKAKQPSDQALRKKCPGLKMEFWHMLKLENRVSGASDNLRAWWKEKVKFDKNGPAAITIEVSLKKGIPPPWWPSGNEDWWTNLGLPIGLILLTKSPMIWKKVLKVGVLTGVIKHMSPNIDKLPRERRDDATSSSEYDVDGFGDAQTPYLRRMLKELSTWGLDLPRSYCFKRKGTQNKEQVNKRFLKRTKRPRLNPESYVQPSSTPQEGRDVGEAEHRFTSVNNADLPSMKCKDNSVMEGGHRVKPIDASFPTVDPVNGGSLALNGSSDSVVRDMHPFIDNPYQIDPDKFMAGHFDNSVDFAMDPLLLPVHLLTLTTSK</sequence>
<feature type="compositionally biased region" description="Polar residues" evidence="5">
    <location>
        <begin position="627"/>
        <end position="636"/>
    </location>
</feature>
<evidence type="ECO:0000259" key="6">
    <source>
        <dbReference type="Pfam" id="PF04873"/>
    </source>
</evidence>
<organism evidence="7 8">
    <name type="scientific">Vanilla planifolia</name>
    <name type="common">Vanilla</name>
    <dbReference type="NCBI Taxonomy" id="51239"/>
    <lineage>
        <taxon>Eukaryota</taxon>
        <taxon>Viridiplantae</taxon>
        <taxon>Streptophyta</taxon>
        <taxon>Embryophyta</taxon>
        <taxon>Tracheophyta</taxon>
        <taxon>Spermatophyta</taxon>
        <taxon>Magnoliopsida</taxon>
        <taxon>Liliopsida</taxon>
        <taxon>Asparagales</taxon>
        <taxon>Orchidaceae</taxon>
        <taxon>Vanilloideae</taxon>
        <taxon>Vanilleae</taxon>
        <taxon>Vanilla</taxon>
    </lineage>
</organism>
<keyword evidence="3" id="KW-0936">Ethylene signaling pathway</keyword>
<dbReference type="GO" id="GO:0003677">
    <property type="term" value="F:DNA binding"/>
    <property type="evidence" value="ECO:0007669"/>
    <property type="project" value="TreeGrafter"/>
</dbReference>
<dbReference type="InterPro" id="IPR035979">
    <property type="entry name" value="RBD_domain_sf"/>
</dbReference>
<dbReference type="EMBL" id="JADCNL010000009">
    <property type="protein sequence ID" value="KAG0466250.1"/>
    <property type="molecule type" value="Genomic_DNA"/>
</dbReference>
<accession>A0A835Q4N8</accession>
<dbReference type="GO" id="GO:0009873">
    <property type="term" value="P:ethylene-activated signaling pathway"/>
    <property type="evidence" value="ECO:0007669"/>
    <property type="project" value="UniProtKB-KW"/>
</dbReference>
<name>A0A835Q4N8_VANPL</name>
<keyword evidence="8" id="KW-1185">Reference proteome</keyword>
<comment type="similarity">
    <text evidence="2">Belongs to the EIN3 family.</text>
</comment>
<feature type="domain" description="Ethylene insensitive 3-like DNA-binding" evidence="6">
    <location>
        <begin position="461"/>
        <end position="488"/>
    </location>
</feature>
<dbReference type="Gene3D" id="1.10.3180.10">
    <property type="entry name" value="DNA-binding domain of EIN3-like"/>
    <property type="match status" value="1"/>
</dbReference>
<gene>
    <name evidence="7" type="ORF">HPP92_017830</name>
</gene>
<evidence type="ECO:0000256" key="4">
    <source>
        <dbReference type="ARBA" id="ARBA00023242"/>
    </source>
</evidence>
<comment type="caution">
    <text evidence="7">The sequence shown here is derived from an EMBL/GenBank/DDBJ whole genome shotgun (WGS) entry which is preliminary data.</text>
</comment>
<reference evidence="7 8" key="1">
    <citation type="journal article" date="2020" name="Nat. Food">
        <title>A phased Vanilla planifolia genome enables genetic improvement of flavour and production.</title>
        <authorList>
            <person name="Hasing T."/>
            <person name="Tang H."/>
            <person name="Brym M."/>
            <person name="Khazi F."/>
            <person name="Huang T."/>
            <person name="Chambers A.H."/>
        </authorList>
    </citation>
    <scope>NUCLEOTIDE SEQUENCE [LARGE SCALE GENOMIC DNA]</scope>
    <source>
        <tissue evidence="7">Leaf</tissue>
    </source>
</reference>
<dbReference type="GO" id="GO:0005634">
    <property type="term" value="C:nucleus"/>
    <property type="evidence" value="ECO:0007669"/>
    <property type="project" value="UniProtKB-SubCell"/>
</dbReference>
<dbReference type="OrthoDB" id="2019121at2759"/>
<dbReference type="GO" id="GO:0003700">
    <property type="term" value="F:DNA-binding transcription factor activity"/>
    <property type="evidence" value="ECO:0007669"/>
    <property type="project" value="InterPro"/>
</dbReference>
<dbReference type="SUPFAM" id="SSF54928">
    <property type="entry name" value="RNA-binding domain, RBD"/>
    <property type="match status" value="1"/>
</dbReference>
<dbReference type="PANTHER" id="PTHR33305:SF30">
    <property type="entry name" value="ETHYLENE INSENSITIVE 3-LIKE 3 PROTEIN"/>
    <property type="match status" value="1"/>
</dbReference>
<dbReference type="Proteomes" id="UP000636800">
    <property type="component" value="Unassembled WGS sequence"/>
</dbReference>
<evidence type="ECO:0000256" key="5">
    <source>
        <dbReference type="SAM" id="MobiDB-lite"/>
    </source>
</evidence>
<feature type="compositionally biased region" description="Basic and acidic residues" evidence="5">
    <location>
        <begin position="113"/>
        <end position="122"/>
    </location>
</feature>
<evidence type="ECO:0000313" key="8">
    <source>
        <dbReference type="Proteomes" id="UP000636800"/>
    </source>
</evidence>
<dbReference type="SUPFAM" id="SSF116768">
    <property type="entry name" value="DNA-binding domain of EIN3-like"/>
    <property type="match status" value="1"/>
</dbReference>
<evidence type="ECO:0000256" key="3">
    <source>
        <dbReference type="ARBA" id="ARBA00022745"/>
    </source>
</evidence>
<dbReference type="InterPro" id="IPR047091">
    <property type="entry name" value="EIN3-like_DNA-bd"/>
</dbReference>
<feature type="compositionally biased region" description="Basic and acidic residues" evidence="5">
    <location>
        <begin position="67"/>
        <end position="80"/>
    </location>
</feature>
<evidence type="ECO:0000256" key="1">
    <source>
        <dbReference type="ARBA" id="ARBA00004123"/>
    </source>
</evidence>
<dbReference type="AlphaFoldDB" id="A0A835Q4N8"/>
<evidence type="ECO:0000256" key="2">
    <source>
        <dbReference type="ARBA" id="ARBA00009416"/>
    </source>
</evidence>
<feature type="domain" description="Ethylene insensitive 3-like DNA-binding" evidence="6">
    <location>
        <begin position="492"/>
        <end position="558"/>
    </location>
</feature>
<dbReference type="Pfam" id="PF04873">
    <property type="entry name" value="EIN3_DNA-bd"/>
    <property type="match status" value="2"/>
</dbReference>
<comment type="subcellular location">
    <subcellularLocation>
        <location evidence="1">Nucleus</location>
    </subcellularLocation>
</comment>
<dbReference type="PANTHER" id="PTHR33305">
    <property type="entry name" value="ETHYLENE INSENSITIVE 3-LIKE 2 PROTEIN"/>
    <property type="match status" value="1"/>
</dbReference>
<feature type="region of interest" description="Disordered" evidence="5">
    <location>
        <begin position="614"/>
        <end position="640"/>
    </location>
</feature>
<dbReference type="InterPro" id="IPR006957">
    <property type="entry name" value="EIN3"/>
</dbReference>
<dbReference type="InterPro" id="IPR023278">
    <property type="entry name" value="Ethylene_insens-like_DNA-bd"/>
</dbReference>
<feature type="region of interest" description="Disordered" evidence="5">
    <location>
        <begin position="45"/>
        <end position="122"/>
    </location>
</feature>
<evidence type="ECO:0000313" key="7">
    <source>
        <dbReference type="EMBL" id="KAG0466250.1"/>
    </source>
</evidence>
<keyword evidence="4" id="KW-0539">Nucleus</keyword>